<keyword evidence="3" id="KW-1185">Reference proteome</keyword>
<sequence length="55" mass="5989">MSIFKALVQESDLEWEFIDGSIVKAHQHSAGAASEENQAIGKSRGGQYNKNSYGC</sequence>
<dbReference type="EMBL" id="AP022839">
    <property type="protein sequence ID" value="BCA96751.1"/>
    <property type="molecule type" value="Genomic_DNA"/>
</dbReference>
<evidence type="ECO:0008006" key="4">
    <source>
        <dbReference type="Google" id="ProtNLM"/>
    </source>
</evidence>
<organism evidence="2 3">
    <name type="scientific">Legionella antarctica</name>
    <dbReference type="NCBI Taxonomy" id="2708020"/>
    <lineage>
        <taxon>Bacteria</taxon>
        <taxon>Pseudomonadati</taxon>
        <taxon>Pseudomonadota</taxon>
        <taxon>Gammaproteobacteria</taxon>
        <taxon>Legionellales</taxon>
        <taxon>Legionellaceae</taxon>
        <taxon>Legionella</taxon>
    </lineage>
</organism>
<evidence type="ECO:0000313" key="2">
    <source>
        <dbReference type="EMBL" id="BCA96751.1"/>
    </source>
</evidence>
<accession>A0A6F8T8H4</accession>
<evidence type="ECO:0000256" key="1">
    <source>
        <dbReference type="SAM" id="MobiDB-lite"/>
    </source>
</evidence>
<gene>
    <name evidence="2" type="ORF">TUM19329_31120</name>
</gene>
<dbReference type="AlphaFoldDB" id="A0A6F8T8H4"/>
<proteinExistence type="predicted"/>
<name>A0A6F8T8H4_9GAMM</name>
<evidence type="ECO:0000313" key="3">
    <source>
        <dbReference type="Proteomes" id="UP000502894"/>
    </source>
</evidence>
<reference evidence="2" key="1">
    <citation type="journal article" date="2020" name="Microbiol. Resour. Announc.">
        <title>Complete Genome Sequence of Novel Psychrotolerant Legionella Strain TUM19329, Isolated from Antarctic Lake Sediment.</title>
        <authorList>
            <person name="Shimada S."/>
            <person name="Nakai R."/>
            <person name="Aoki K."/>
            <person name="Shimoeda N."/>
            <person name="Ohno G."/>
            <person name="Miyazaki Y."/>
            <person name="Kudoh S."/>
            <person name="Imura S."/>
            <person name="Watanabe K."/>
            <person name="Ishii Y."/>
            <person name="Tateda K."/>
        </authorList>
    </citation>
    <scope>NUCLEOTIDE SEQUENCE [LARGE SCALE GENOMIC DNA]</scope>
    <source>
        <strain evidence="2">TUM19329</strain>
    </source>
</reference>
<dbReference type="Proteomes" id="UP000502894">
    <property type="component" value="Chromosome"/>
</dbReference>
<dbReference type="KEGG" id="lant:TUM19329_31120"/>
<feature type="region of interest" description="Disordered" evidence="1">
    <location>
        <begin position="29"/>
        <end position="55"/>
    </location>
</feature>
<protein>
    <recommendedName>
        <fullName evidence="4">Transposase</fullName>
    </recommendedName>
</protein>
<feature type="compositionally biased region" description="Polar residues" evidence="1">
    <location>
        <begin position="46"/>
        <end position="55"/>
    </location>
</feature>